<evidence type="ECO:0000313" key="6">
    <source>
        <dbReference type="EMBL" id="KAG6405939.1"/>
    </source>
</evidence>
<dbReference type="Proteomes" id="UP000298416">
    <property type="component" value="Unassembled WGS sequence"/>
</dbReference>
<evidence type="ECO:0000256" key="1">
    <source>
        <dbReference type="ARBA" id="ARBA00010790"/>
    </source>
</evidence>
<reference evidence="6" key="2">
    <citation type="submission" date="2020-08" db="EMBL/GenBank/DDBJ databases">
        <title>Plant Genome Project.</title>
        <authorList>
            <person name="Zhang R.-G."/>
        </authorList>
    </citation>
    <scope>NUCLEOTIDE SEQUENCE</scope>
    <source>
        <strain evidence="6">Huo1</strain>
        <tissue evidence="6">Leaf</tissue>
    </source>
</reference>
<dbReference type="PANTHER" id="PTHR46056:SF4">
    <property type="entry name" value="LONG-CHAIN-ALCOHOL OXIDASE FAO4A"/>
    <property type="match status" value="1"/>
</dbReference>
<dbReference type="AlphaFoldDB" id="A0A8X8X4G2"/>
<keyword evidence="3" id="KW-0274">FAD</keyword>
<evidence type="ECO:0008006" key="8">
    <source>
        <dbReference type="Google" id="ProtNLM"/>
    </source>
</evidence>
<proteinExistence type="inferred from homology"/>
<dbReference type="GO" id="GO:0016491">
    <property type="term" value="F:oxidoreductase activity"/>
    <property type="evidence" value="ECO:0007669"/>
    <property type="project" value="UniProtKB-KW"/>
</dbReference>
<keyword evidence="5" id="KW-0812">Transmembrane</keyword>
<organism evidence="6">
    <name type="scientific">Salvia splendens</name>
    <name type="common">Scarlet sage</name>
    <dbReference type="NCBI Taxonomy" id="180675"/>
    <lineage>
        <taxon>Eukaryota</taxon>
        <taxon>Viridiplantae</taxon>
        <taxon>Streptophyta</taxon>
        <taxon>Embryophyta</taxon>
        <taxon>Tracheophyta</taxon>
        <taxon>Spermatophyta</taxon>
        <taxon>Magnoliopsida</taxon>
        <taxon>eudicotyledons</taxon>
        <taxon>Gunneridae</taxon>
        <taxon>Pentapetalae</taxon>
        <taxon>asterids</taxon>
        <taxon>lamiids</taxon>
        <taxon>Lamiales</taxon>
        <taxon>Lamiaceae</taxon>
        <taxon>Nepetoideae</taxon>
        <taxon>Mentheae</taxon>
        <taxon>Salviinae</taxon>
        <taxon>Salvia</taxon>
        <taxon>Salvia subgen. Calosphace</taxon>
        <taxon>core Calosphace</taxon>
    </lineage>
</organism>
<gene>
    <name evidence="6" type="ORF">SASPL_133533</name>
</gene>
<name>A0A8X8X4G2_SALSN</name>
<sequence length="154" mass="17543">MVKTMRNKFSSEELEALVAICDTFLPSIEVPQHYQLQQSILHFYHTSASMAAIPTHVAEKIRKAQHPKTPLAILAIRLLATRIGTLILSGRKSLSPNFPYLQKFSEISLHKREEILHSWSASSFTLLRILYAALKIFIFLTFFTQVISSPSSHY</sequence>
<comment type="caution">
    <text evidence="6">The sequence shown here is derived from an EMBL/GenBank/DDBJ whole genome shotgun (WGS) entry which is preliminary data.</text>
</comment>
<evidence type="ECO:0000313" key="7">
    <source>
        <dbReference type="Proteomes" id="UP000298416"/>
    </source>
</evidence>
<keyword evidence="4" id="KW-0560">Oxidoreductase</keyword>
<keyword evidence="2" id="KW-0285">Flavoprotein</keyword>
<evidence type="ECO:0000256" key="4">
    <source>
        <dbReference type="ARBA" id="ARBA00023002"/>
    </source>
</evidence>
<accession>A0A8X8X4G2</accession>
<keyword evidence="5" id="KW-1133">Transmembrane helix</keyword>
<reference evidence="6" key="1">
    <citation type="submission" date="2018-01" db="EMBL/GenBank/DDBJ databases">
        <authorList>
            <person name="Mao J.F."/>
        </authorList>
    </citation>
    <scope>NUCLEOTIDE SEQUENCE</scope>
    <source>
        <strain evidence="6">Huo1</strain>
        <tissue evidence="6">Leaf</tissue>
    </source>
</reference>
<feature type="transmembrane region" description="Helical" evidence="5">
    <location>
        <begin position="129"/>
        <end position="148"/>
    </location>
</feature>
<evidence type="ECO:0000256" key="5">
    <source>
        <dbReference type="SAM" id="Phobius"/>
    </source>
</evidence>
<evidence type="ECO:0000256" key="3">
    <source>
        <dbReference type="ARBA" id="ARBA00022827"/>
    </source>
</evidence>
<evidence type="ECO:0000256" key="2">
    <source>
        <dbReference type="ARBA" id="ARBA00022630"/>
    </source>
</evidence>
<protein>
    <recommendedName>
        <fullName evidence="8">Long-chain-alcohol oxidase</fullName>
    </recommendedName>
</protein>
<keyword evidence="5" id="KW-0472">Membrane</keyword>
<dbReference type="EMBL" id="PNBA02000012">
    <property type="protein sequence ID" value="KAG6405939.1"/>
    <property type="molecule type" value="Genomic_DNA"/>
</dbReference>
<keyword evidence="7" id="KW-1185">Reference proteome</keyword>
<dbReference type="PANTHER" id="PTHR46056">
    <property type="entry name" value="LONG-CHAIN-ALCOHOL OXIDASE"/>
    <property type="match status" value="1"/>
</dbReference>
<comment type="similarity">
    <text evidence="1">Belongs to the GMC oxidoreductase family.</text>
</comment>